<dbReference type="STRING" id="659014.SAMN04487996_108221"/>
<evidence type="ECO:0000313" key="1">
    <source>
        <dbReference type="EMBL" id="SDF02227.1"/>
    </source>
</evidence>
<evidence type="ECO:0008006" key="3">
    <source>
        <dbReference type="Google" id="ProtNLM"/>
    </source>
</evidence>
<organism evidence="1 2">
    <name type="scientific">Dyadobacter soli</name>
    <dbReference type="NCBI Taxonomy" id="659014"/>
    <lineage>
        <taxon>Bacteria</taxon>
        <taxon>Pseudomonadati</taxon>
        <taxon>Bacteroidota</taxon>
        <taxon>Cytophagia</taxon>
        <taxon>Cytophagales</taxon>
        <taxon>Spirosomataceae</taxon>
        <taxon>Dyadobacter</taxon>
    </lineage>
</organism>
<keyword evidence="2" id="KW-1185">Reference proteome</keyword>
<dbReference type="EMBL" id="FNAN01000008">
    <property type="protein sequence ID" value="SDF02227.1"/>
    <property type="molecule type" value="Genomic_DNA"/>
</dbReference>
<dbReference type="AlphaFoldDB" id="A0A1G7HP41"/>
<gene>
    <name evidence="1" type="ORF">SAMN04487996_108221</name>
</gene>
<dbReference type="OrthoDB" id="964703at2"/>
<name>A0A1G7HP41_9BACT</name>
<accession>A0A1G7HP41</accession>
<reference evidence="2" key="1">
    <citation type="submission" date="2016-10" db="EMBL/GenBank/DDBJ databases">
        <authorList>
            <person name="Varghese N."/>
            <person name="Submissions S."/>
        </authorList>
    </citation>
    <scope>NUCLEOTIDE SEQUENCE [LARGE SCALE GENOMIC DNA]</scope>
    <source>
        <strain evidence="2">DSM 25329</strain>
    </source>
</reference>
<sequence length="78" mass="8834">MSTKTIDSEIVSYLPLLGEGEKKSLLGIIEAFLKLKRPDHGERVSIEQYNSELDEALARIKSGRYHTEEEAEAEINGW</sequence>
<dbReference type="RefSeq" id="WP_090151284.1">
    <property type="nucleotide sequence ID" value="NZ_FNAN01000008.1"/>
</dbReference>
<proteinExistence type="predicted"/>
<protein>
    <recommendedName>
        <fullName evidence="3">Addiction module component</fullName>
    </recommendedName>
</protein>
<dbReference type="Proteomes" id="UP000198748">
    <property type="component" value="Unassembled WGS sequence"/>
</dbReference>
<evidence type="ECO:0000313" key="2">
    <source>
        <dbReference type="Proteomes" id="UP000198748"/>
    </source>
</evidence>